<gene>
    <name evidence="2" type="ORF">QB898_13055</name>
</gene>
<comment type="caution">
    <text evidence="2">The sequence shown here is derived from an EMBL/GenBank/DDBJ whole genome shotgun (WGS) entry which is preliminary data.</text>
</comment>
<organism evidence="2 3">
    <name type="scientific">Ottowia cancrivicina</name>
    <dbReference type="NCBI Taxonomy" id="3040346"/>
    <lineage>
        <taxon>Bacteria</taxon>
        <taxon>Pseudomonadati</taxon>
        <taxon>Pseudomonadota</taxon>
        <taxon>Betaproteobacteria</taxon>
        <taxon>Burkholderiales</taxon>
        <taxon>Comamonadaceae</taxon>
        <taxon>Ottowia</taxon>
    </lineage>
</organism>
<evidence type="ECO:0000313" key="2">
    <source>
        <dbReference type="EMBL" id="MDG9700613.1"/>
    </source>
</evidence>
<feature type="transmembrane region" description="Helical" evidence="1">
    <location>
        <begin position="42"/>
        <end position="59"/>
    </location>
</feature>
<keyword evidence="1" id="KW-1133">Transmembrane helix</keyword>
<keyword evidence="3" id="KW-1185">Reference proteome</keyword>
<dbReference type="RefSeq" id="WP_279525294.1">
    <property type="nucleotide sequence ID" value="NZ_JARVII010000069.1"/>
</dbReference>
<sequence length="73" mass="8505">MKDEQKTYESKKRVKSGSELVLILWGISLVAWILDMPQGAKVIFYFSIYFFIMVALEVFNMKYSAKSKNDKSN</sequence>
<reference evidence="2 3" key="1">
    <citation type="submission" date="2023-04" db="EMBL/GenBank/DDBJ databases">
        <title>Ottowia paracancer sp. nov., isolated from human stomach.</title>
        <authorList>
            <person name="Song Y."/>
        </authorList>
    </citation>
    <scope>NUCLEOTIDE SEQUENCE [LARGE SCALE GENOMIC DNA]</scope>
    <source>
        <strain evidence="2 3">10c7w1</strain>
    </source>
</reference>
<evidence type="ECO:0000313" key="3">
    <source>
        <dbReference type="Proteomes" id="UP001237156"/>
    </source>
</evidence>
<name>A0AAW6RNI6_9BURK</name>
<keyword evidence="1" id="KW-0812">Transmembrane</keyword>
<evidence type="ECO:0000256" key="1">
    <source>
        <dbReference type="SAM" id="Phobius"/>
    </source>
</evidence>
<keyword evidence="1" id="KW-0472">Membrane</keyword>
<feature type="transmembrane region" description="Helical" evidence="1">
    <location>
        <begin position="20"/>
        <end position="36"/>
    </location>
</feature>
<dbReference type="AlphaFoldDB" id="A0AAW6RNI6"/>
<protein>
    <submittedName>
        <fullName evidence="2">Uncharacterized protein</fullName>
    </submittedName>
</protein>
<dbReference type="Proteomes" id="UP001237156">
    <property type="component" value="Unassembled WGS sequence"/>
</dbReference>
<accession>A0AAW6RNI6</accession>
<proteinExistence type="predicted"/>
<dbReference type="EMBL" id="JARVII010000069">
    <property type="protein sequence ID" value="MDG9700613.1"/>
    <property type="molecule type" value="Genomic_DNA"/>
</dbReference>